<feature type="domain" description="SGNH hydrolase-type esterase" evidence="1">
    <location>
        <begin position="6"/>
        <end position="196"/>
    </location>
</feature>
<dbReference type="PANTHER" id="PTHR30383:SF5">
    <property type="entry name" value="SGNH HYDROLASE-TYPE ESTERASE DOMAIN-CONTAINING PROTEIN"/>
    <property type="match status" value="1"/>
</dbReference>
<dbReference type="InterPro" id="IPR013830">
    <property type="entry name" value="SGNH_hydro"/>
</dbReference>
<dbReference type="InterPro" id="IPR036514">
    <property type="entry name" value="SGNH_hydro_sf"/>
</dbReference>
<gene>
    <name evidence="2" type="ORF">DesyoDRAFT_1358</name>
</gene>
<proteinExistence type="predicted"/>
<keyword evidence="3" id="KW-1185">Reference proteome</keyword>
<dbReference type="EMBL" id="CM001441">
    <property type="protein sequence ID" value="EHQ88516.1"/>
    <property type="molecule type" value="Genomic_DNA"/>
</dbReference>
<dbReference type="OrthoDB" id="26855at2"/>
<dbReference type="InterPro" id="IPR051532">
    <property type="entry name" value="Ester_Hydrolysis_Enzymes"/>
</dbReference>
<dbReference type="HOGENOM" id="CLU_076859_3_0_9"/>
<organism evidence="2 3">
    <name type="scientific">Desulfosporosinus youngiae DSM 17734</name>
    <dbReference type="NCBI Taxonomy" id="768710"/>
    <lineage>
        <taxon>Bacteria</taxon>
        <taxon>Bacillati</taxon>
        <taxon>Bacillota</taxon>
        <taxon>Clostridia</taxon>
        <taxon>Eubacteriales</taxon>
        <taxon>Desulfitobacteriaceae</taxon>
        <taxon>Desulfosporosinus</taxon>
    </lineage>
</organism>
<dbReference type="SUPFAM" id="SSF52266">
    <property type="entry name" value="SGNH hydrolase"/>
    <property type="match status" value="1"/>
</dbReference>
<dbReference type="Proteomes" id="UP000005104">
    <property type="component" value="Chromosome"/>
</dbReference>
<dbReference type="CDD" id="cd00229">
    <property type="entry name" value="SGNH_hydrolase"/>
    <property type="match status" value="1"/>
</dbReference>
<name>H5Y2V9_9FIRM</name>
<reference evidence="2 3" key="1">
    <citation type="submission" date="2011-11" db="EMBL/GenBank/DDBJ databases">
        <title>The Noncontiguous Finished genome of Desulfosporosinus youngiae DSM 17734.</title>
        <authorList>
            <consortium name="US DOE Joint Genome Institute (JGI-PGF)"/>
            <person name="Lucas S."/>
            <person name="Han J."/>
            <person name="Lapidus A."/>
            <person name="Cheng J.-F."/>
            <person name="Goodwin L."/>
            <person name="Pitluck S."/>
            <person name="Peters L."/>
            <person name="Ovchinnikova G."/>
            <person name="Lu M."/>
            <person name="Land M.L."/>
            <person name="Hauser L."/>
            <person name="Pester M."/>
            <person name="Spring S."/>
            <person name="Ollivier B."/>
            <person name="Rattei T."/>
            <person name="Klenk H.-P."/>
            <person name="Wagner M."/>
            <person name="Loy A."/>
            <person name="Woyke T.J."/>
        </authorList>
    </citation>
    <scope>NUCLEOTIDE SEQUENCE [LARGE SCALE GENOMIC DNA]</scope>
    <source>
        <strain evidence="2 3">DSM 17734</strain>
    </source>
</reference>
<dbReference type="AlphaFoldDB" id="H5Y2V9"/>
<evidence type="ECO:0000259" key="1">
    <source>
        <dbReference type="Pfam" id="PF13472"/>
    </source>
</evidence>
<dbReference type="Gene3D" id="3.40.50.1110">
    <property type="entry name" value="SGNH hydrolase"/>
    <property type="match status" value="1"/>
</dbReference>
<dbReference type="STRING" id="768710.DesyoDRAFT_1358"/>
<accession>H5Y2V9</accession>
<evidence type="ECO:0000313" key="3">
    <source>
        <dbReference type="Proteomes" id="UP000005104"/>
    </source>
</evidence>
<dbReference type="GO" id="GO:0004622">
    <property type="term" value="F:phosphatidylcholine lysophospholipase activity"/>
    <property type="evidence" value="ECO:0007669"/>
    <property type="project" value="TreeGrafter"/>
</dbReference>
<protein>
    <submittedName>
        <fullName evidence="2">Lysophospholipase L1-like esterase</fullName>
    </submittedName>
</protein>
<dbReference type="eggNOG" id="COG2755">
    <property type="taxonomic scope" value="Bacteria"/>
</dbReference>
<evidence type="ECO:0000313" key="2">
    <source>
        <dbReference type="EMBL" id="EHQ88516.1"/>
    </source>
</evidence>
<dbReference type="RefSeq" id="WP_007781016.1">
    <property type="nucleotide sequence ID" value="NZ_CM001441.1"/>
</dbReference>
<sequence>MKLYLALGDSITAGYGVASPFSFPTIYASFLRRHNPDLCLLNLGVNGLTTRGLLNQLTSNPSLRKSVAQACLITLTIGSNDLLRLIGNPNQPFRLSQLPIIQRSMIKTLMEIGQEIRFLNPGAIVKVATIYNPLPAGPYAHYYPQVQAIIDNANAMITLWARRYGFVVVNLDREIKGKEVWFISKDYAHPNAAGYQMIAKAFARY</sequence>
<dbReference type="Pfam" id="PF13472">
    <property type="entry name" value="Lipase_GDSL_2"/>
    <property type="match status" value="1"/>
</dbReference>
<dbReference type="PANTHER" id="PTHR30383">
    <property type="entry name" value="THIOESTERASE 1/PROTEASE 1/LYSOPHOSPHOLIPASE L1"/>
    <property type="match status" value="1"/>
</dbReference>